<organism evidence="2 3">
    <name type="scientific">Armillaria ostoyae</name>
    <name type="common">Armillaria root rot fungus</name>
    <dbReference type="NCBI Taxonomy" id="47428"/>
    <lineage>
        <taxon>Eukaryota</taxon>
        <taxon>Fungi</taxon>
        <taxon>Dikarya</taxon>
        <taxon>Basidiomycota</taxon>
        <taxon>Agaricomycotina</taxon>
        <taxon>Agaricomycetes</taxon>
        <taxon>Agaricomycetidae</taxon>
        <taxon>Agaricales</taxon>
        <taxon>Marasmiineae</taxon>
        <taxon>Physalacriaceae</taxon>
        <taxon>Armillaria</taxon>
    </lineage>
</organism>
<dbReference type="EMBL" id="FUEG01000046">
    <property type="protein sequence ID" value="SJL17600.1"/>
    <property type="molecule type" value="Genomic_DNA"/>
</dbReference>
<gene>
    <name evidence="2" type="ORF">ARMOST_21154</name>
</gene>
<reference evidence="3" key="1">
    <citation type="journal article" date="2017" name="Nat. Ecol. Evol.">
        <title>Genome expansion and lineage-specific genetic innovations in the forest pathogenic fungi Armillaria.</title>
        <authorList>
            <person name="Sipos G."/>
            <person name="Prasanna A.N."/>
            <person name="Walter M.C."/>
            <person name="O'Connor E."/>
            <person name="Balint B."/>
            <person name="Krizsan K."/>
            <person name="Kiss B."/>
            <person name="Hess J."/>
            <person name="Varga T."/>
            <person name="Slot J."/>
            <person name="Riley R."/>
            <person name="Boka B."/>
            <person name="Rigling D."/>
            <person name="Barry K."/>
            <person name="Lee J."/>
            <person name="Mihaltcheva S."/>
            <person name="LaButti K."/>
            <person name="Lipzen A."/>
            <person name="Waldron R."/>
            <person name="Moloney N.M."/>
            <person name="Sperisen C."/>
            <person name="Kredics L."/>
            <person name="Vagvoelgyi C."/>
            <person name="Patrignani A."/>
            <person name="Fitzpatrick D."/>
            <person name="Nagy I."/>
            <person name="Doyle S."/>
            <person name="Anderson J.B."/>
            <person name="Grigoriev I.V."/>
            <person name="Gueldener U."/>
            <person name="Muensterkoetter M."/>
            <person name="Nagy L.G."/>
        </authorList>
    </citation>
    <scope>NUCLEOTIDE SEQUENCE [LARGE SCALE GENOMIC DNA]</scope>
    <source>
        <strain evidence="3">C18/9</strain>
    </source>
</reference>
<evidence type="ECO:0000313" key="2">
    <source>
        <dbReference type="EMBL" id="SJL17600.1"/>
    </source>
</evidence>
<sequence>MRISAPTGTGSDFCERHILGRVHAVRGLIYEDGDFDEDDGIDAAPATDFECEKPQPGYEEPYSASRPLQNSSIASSPLGSSPRNLYAAAFAQVDVSLHCEGRAFIVDAEYLDMVGRPHRSLLYKQWKMAEVMFFDFVVQGSRFLIFYCETSTVADKFWLTSAGVIASIPCGWVEKNNCTGNFDDAHIEQLLRTPNLNSHHLFVQ</sequence>
<dbReference type="Proteomes" id="UP000219338">
    <property type="component" value="Unassembled WGS sequence"/>
</dbReference>
<protein>
    <submittedName>
        <fullName evidence="2">Uncharacterized protein</fullName>
    </submittedName>
</protein>
<keyword evidence="3" id="KW-1185">Reference proteome</keyword>
<name>A0A284S9B7_ARMOS</name>
<evidence type="ECO:0000313" key="3">
    <source>
        <dbReference type="Proteomes" id="UP000219338"/>
    </source>
</evidence>
<dbReference type="AlphaFoldDB" id="A0A284S9B7"/>
<dbReference type="OrthoDB" id="10638735at2759"/>
<accession>A0A284S9B7</accession>
<proteinExistence type="predicted"/>
<feature type="region of interest" description="Disordered" evidence="1">
    <location>
        <begin position="41"/>
        <end position="76"/>
    </location>
</feature>
<evidence type="ECO:0000256" key="1">
    <source>
        <dbReference type="SAM" id="MobiDB-lite"/>
    </source>
</evidence>